<keyword evidence="5" id="KW-0547">Nucleotide-binding</keyword>
<protein>
    <recommendedName>
        <fullName evidence="3">RNA helicase</fullName>
        <ecNumber evidence="3">3.6.4.13</ecNumber>
    </recommendedName>
</protein>
<dbReference type="InterPro" id="IPR041679">
    <property type="entry name" value="DNA2/NAM7-like_C"/>
</dbReference>
<dbReference type="EC" id="3.6.4.13" evidence="3"/>
<dbReference type="GO" id="GO:0003723">
    <property type="term" value="F:RNA binding"/>
    <property type="evidence" value="ECO:0007669"/>
    <property type="project" value="InterPro"/>
</dbReference>
<name>A0A1Y5IDP7_OSTTA</name>
<evidence type="ECO:0000256" key="8">
    <source>
        <dbReference type="ARBA" id="ARBA00022840"/>
    </source>
</evidence>
<accession>A0A1Y5IDP7</accession>
<gene>
    <name evidence="13" type="ORF">BE221DRAFT_190036</name>
</gene>
<evidence type="ECO:0000259" key="12">
    <source>
        <dbReference type="SMART" id="SM00451"/>
    </source>
</evidence>
<evidence type="ECO:0000256" key="4">
    <source>
        <dbReference type="ARBA" id="ARBA00022490"/>
    </source>
</evidence>
<dbReference type="SUPFAM" id="SSF52540">
    <property type="entry name" value="P-loop containing nucleoside triphosphate hydrolases"/>
    <property type="match status" value="1"/>
</dbReference>
<dbReference type="GO" id="GO:0016787">
    <property type="term" value="F:hydrolase activity"/>
    <property type="evidence" value="ECO:0007669"/>
    <property type="project" value="UniProtKB-KW"/>
</dbReference>
<keyword evidence="4" id="KW-0963">Cytoplasm</keyword>
<dbReference type="InterPro" id="IPR003604">
    <property type="entry name" value="Matrin/U1-like-C_Znf_C2H2"/>
</dbReference>
<dbReference type="CDD" id="cd18808">
    <property type="entry name" value="SF1_C_Upf1"/>
    <property type="match status" value="1"/>
</dbReference>
<dbReference type="InterPro" id="IPR049080">
    <property type="entry name" value="MOV-10-like_beta-barrel"/>
</dbReference>
<dbReference type="eggNOG" id="KOG1804">
    <property type="taxonomic scope" value="Eukaryota"/>
</dbReference>
<dbReference type="Pfam" id="PF13086">
    <property type="entry name" value="AAA_11"/>
    <property type="match status" value="2"/>
</dbReference>
<dbReference type="InterPro" id="IPR003593">
    <property type="entry name" value="AAA+_ATPase"/>
</dbReference>
<dbReference type="GO" id="GO:0005524">
    <property type="term" value="F:ATP binding"/>
    <property type="evidence" value="ECO:0007669"/>
    <property type="project" value="UniProtKB-KW"/>
</dbReference>
<dbReference type="InterPro" id="IPR026122">
    <property type="entry name" value="MOV-10/SDE3_DEXXQ/H-box"/>
</dbReference>
<feature type="domain" description="U1-type" evidence="12">
    <location>
        <begin position="5"/>
        <end position="38"/>
    </location>
</feature>
<dbReference type="GO" id="GO:0005737">
    <property type="term" value="C:cytoplasm"/>
    <property type="evidence" value="ECO:0007669"/>
    <property type="project" value="UniProtKB-SubCell"/>
</dbReference>
<evidence type="ECO:0000256" key="5">
    <source>
        <dbReference type="ARBA" id="ARBA00022741"/>
    </source>
</evidence>
<dbReference type="Pfam" id="PF13087">
    <property type="entry name" value="AAA_12"/>
    <property type="match status" value="1"/>
</dbReference>
<evidence type="ECO:0000256" key="3">
    <source>
        <dbReference type="ARBA" id="ARBA00012552"/>
    </source>
</evidence>
<dbReference type="CDD" id="cd18038">
    <property type="entry name" value="DEXXQc_Helz-like"/>
    <property type="match status" value="1"/>
</dbReference>
<evidence type="ECO:0000256" key="6">
    <source>
        <dbReference type="ARBA" id="ARBA00022801"/>
    </source>
</evidence>
<keyword evidence="9" id="KW-0943">RNA-mediated gene silencing</keyword>
<sequence>MVASTTSYRCLACACDVPSAERSMHERGREHANNSIRRGNSHDWCDVCACRVHATVRFTHERGKKHVKNVEKMESGLPYRCDVCACDVPGDRLEHERGTEHRANALRAAQASAERSESWRASLSPSSITMDASTKVALVLKGVPHGESQHVFVDALPGDGRARTMMHSLSRDVIVDVGVDGTIVFENTIRFRDGWYKDLPDGVYGLRVLLLYGALDDDESNHRSVMMTLSVHVQSCDETRKIERKILEPTRPYAHARVKLGTPDPEMVIKPPPSRAVQSAATKFTWPKPLSKPDNHVRAAVKGIDPASKDLVELIDDARKHLSKTNYSQFFRTLLMMEEIQMDTNMRVYDMENVLLEPCKGKSKSTFRILVPGLSESRPSVLRGDRILVTMKTTENVFRGEVDFVEAEHCVVRFANDITKHAMQGTAVNVRFELARSAIELLHGAIRESLRRPSYESFLLPSTLPSHSLPTGDEDRGSIQGTNGVTEAKILNRHLNDEQQLAVRSALAMRTNAPFIIFGPPGTGKTTTVVEIAAQMYRAGERVLIMAPSNAACDLFMSRVINEGGVPKSAAYRVYNFTRALESVPASLLDISNYDKNEKNFTSPTVKRLSEAKIVAMTPLCAQRLTRVYRDVVSYGEGGKKKEYVLSPENRFRNVIVDEAGHASEPEILAAIVNVLDPAHGRLILAGDARQLGPLVQCNKAKALEISMLERLCLPPAEYAQTPYSVREDGTFEPSRVCMLTKNYRSHASIIEIVSKRFYFGKLSTHAEVTRTHTFKGWDELPNPTFPVVFHGVSGEEMREASSPSFFNPDEILVAGDWISKILAHRGTGVTERDIAVVTPYHRQKLKMKKHLEGKNISGVTVGSTELLQGQEFSVVVITCTRSDVSHLSFDIHHRLGFMANPKRYNVAITRAKSLLIVIGNPFLLAHCEEWRALIDYCRMNDSYTGIDFNGKPSDDYLGSDEAIADVLDEVDRVRAERDEDASYERIDPRDHD</sequence>
<dbReference type="Proteomes" id="UP000195557">
    <property type="component" value="Unassembled WGS sequence"/>
</dbReference>
<evidence type="ECO:0000256" key="7">
    <source>
        <dbReference type="ARBA" id="ARBA00022806"/>
    </source>
</evidence>
<keyword evidence="6" id="KW-0378">Hydrolase</keyword>
<feature type="domain" description="U1-type" evidence="12">
    <location>
        <begin position="40"/>
        <end position="73"/>
    </location>
</feature>
<organism evidence="13">
    <name type="scientific">Ostreococcus tauri</name>
    <name type="common">Marine green alga</name>
    <dbReference type="NCBI Taxonomy" id="70448"/>
    <lineage>
        <taxon>Eukaryota</taxon>
        <taxon>Viridiplantae</taxon>
        <taxon>Chlorophyta</taxon>
        <taxon>Mamiellophyceae</taxon>
        <taxon>Mamiellales</taxon>
        <taxon>Bathycoccaceae</taxon>
        <taxon>Ostreococcus</taxon>
    </lineage>
</organism>
<evidence type="ECO:0000256" key="1">
    <source>
        <dbReference type="ARBA" id="ARBA00004496"/>
    </source>
</evidence>
<evidence type="ECO:0000313" key="13">
    <source>
        <dbReference type="EMBL" id="OUS47729.1"/>
    </source>
</evidence>
<evidence type="ECO:0000256" key="2">
    <source>
        <dbReference type="ARBA" id="ARBA00005601"/>
    </source>
</evidence>
<dbReference type="Pfam" id="PF21634">
    <property type="entry name" value="MOV-10_beta-barrel"/>
    <property type="match status" value="1"/>
</dbReference>
<reference evidence="13" key="1">
    <citation type="submission" date="2017-04" db="EMBL/GenBank/DDBJ databases">
        <title>Population genomics of picophytoplankton unveils novel chromosome hypervariability.</title>
        <authorList>
            <consortium name="DOE Joint Genome Institute"/>
            <person name="Blanc-Mathieu R."/>
            <person name="Krasovec M."/>
            <person name="Hebrard M."/>
            <person name="Yau S."/>
            <person name="Desgranges E."/>
            <person name="Martin J."/>
            <person name="Schackwitz W."/>
            <person name="Kuo A."/>
            <person name="Salin G."/>
            <person name="Donnadieu C."/>
            <person name="Desdevises Y."/>
            <person name="Sanchez-Ferandin S."/>
            <person name="Moreau H."/>
            <person name="Rivals E."/>
            <person name="Grigoriev I.V."/>
            <person name="Grimsley N."/>
            <person name="Eyre-Walker A."/>
            <person name="Piganeau G."/>
        </authorList>
    </citation>
    <scope>NUCLEOTIDE SEQUENCE [LARGE SCALE GENOMIC DNA]</scope>
    <source>
        <strain evidence="13">RCC 1115</strain>
    </source>
</reference>
<feature type="domain" description="AAA+ ATPase" evidence="11">
    <location>
        <begin position="511"/>
        <end position="764"/>
    </location>
</feature>
<dbReference type="SMART" id="SM00382">
    <property type="entry name" value="AAA"/>
    <property type="match status" value="1"/>
</dbReference>
<dbReference type="InterPro" id="IPR047187">
    <property type="entry name" value="SF1_C_Upf1"/>
</dbReference>
<dbReference type="GO" id="GO:0008270">
    <property type="term" value="F:zinc ion binding"/>
    <property type="evidence" value="ECO:0007669"/>
    <property type="project" value="InterPro"/>
</dbReference>
<dbReference type="GO" id="GO:0031047">
    <property type="term" value="P:regulatory ncRNA-mediated gene silencing"/>
    <property type="evidence" value="ECO:0007669"/>
    <property type="project" value="UniProtKB-KW"/>
</dbReference>
<comment type="similarity">
    <text evidence="2">Belongs to the DNA2/NAM7 helicase family. SDE3 subfamily.</text>
</comment>
<evidence type="ECO:0000259" key="11">
    <source>
        <dbReference type="SMART" id="SM00382"/>
    </source>
</evidence>
<dbReference type="InterPro" id="IPR041677">
    <property type="entry name" value="DNA2/NAM7_AAA_11"/>
</dbReference>
<proteinExistence type="inferred from homology"/>
<dbReference type="InterPro" id="IPR027417">
    <property type="entry name" value="P-loop_NTPase"/>
</dbReference>
<dbReference type="PANTHER" id="PTHR45418:SF1">
    <property type="entry name" value="CANCER_TESTIS ANTIGEN 55"/>
    <property type="match status" value="1"/>
</dbReference>
<keyword evidence="7" id="KW-0347">Helicase</keyword>
<evidence type="ECO:0000256" key="9">
    <source>
        <dbReference type="ARBA" id="ARBA00023158"/>
    </source>
</evidence>
<dbReference type="GO" id="GO:0032574">
    <property type="term" value="F:5'-3' RNA helicase activity"/>
    <property type="evidence" value="ECO:0007669"/>
    <property type="project" value="InterPro"/>
</dbReference>
<keyword evidence="8" id="KW-0067">ATP-binding</keyword>
<comment type="subcellular location">
    <subcellularLocation>
        <location evidence="1">Cytoplasm</location>
    </subcellularLocation>
</comment>
<comment type="catalytic activity">
    <reaction evidence="10">
        <text>ATP + H2O = ADP + phosphate + H(+)</text>
        <dbReference type="Rhea" id="RHEA:13065"/>
        <dbReference type="ChEBI" id="CHEBI:15377"/>
        <dbReference type="ChEBI" id="CHEBI:15378"/>
        <dbReference type="ChEBI" id="CHEBI:30616"/>
        <dbReference type="ChEBI" id="CHEBI:43474"/>
        <dbReference type="ChEBI" id="CHEBI:456216"/>
        <dbReference type="EC" id="3.6.4.13"/>
    </reaction>
</comment>
<dbReference type="Gene3D" id="3.40.50.300">
    <property type="entry name" value="P-loop containing nucleotide triphosphate hydrolases"/>
    <property type="match status" value="2"/>
</dbReference>
<evidence type="ECO:0000256" key="10">
    <source>
        <dbReference type="ARBA" id="ARBA00047984"/>
    </source>
</evidence>
<dbReference type="SMART" id="SM00451">
    <property type="entry name" value="ZnF_U1"/>
    <property type="match status" value="2"/>
</dbReference>
<dbReference type="PANTHER" id="PTHR45418">
    <property type="entry name" value="CANCER/TESTIS ANTIGEN 55"/>
    <property type="match status" value="1"/>
</dbReference>
<dbReference type="AlphaFoldDB" id="A0A1Y5IDP7"/>
<dbReference type="EMBL" id="KZ155776">
    <property type="protein sequence ID" value="OUS47729.1"/>
    <property type="molecule type" value="Genomic_DNA"/>
</dbReference>